<accession>A0A811U545</accession>
<feature type="non-terminal residue" evidence="1">
    <location>
        <position position="1"/>
    </location>
</feature>
<sequence length="120" mass="12653">QKAGGQPMPSCCVTGSEHFQVVTTVSASICLNVNVNDNVRPSAAALSHSGSTNVRCQQCFLLRINGCGIPLVVWFVCLQFETVAGRLQNIRSQNASSAKSGGRKSTSSHTALTAALCTIW</sequence>
<dbReference type="EMBL" id="CAJHJT010000001">
    <property type="protein sequence ID" value="CAD6993560.1"/>
    <property type="molecule type" value="Genomic_DNA"/>
</dbReference>
<organism evidence="1 2">
    <name type="scientific">Ceratitis capitata</name>
    <name type="common">Mediterranean fruit fly</name>
    <name type="synonym">Tephritis capitata</name>
    <dbReference type="NCBI Taxonomy" id="7213"/>
    <lineage>
        <taxon>Eukaryota</taxon>
        <taxon>Metazoa</taxon>
        <taxon>Ecdysozoa</taxon>
        <taxon>Arthropoda</taxon>
        <taxon>Hexapoda</taxon>
        <taxon>Insecta</taxon>
        <taxon>Pterygota</taxon>
        <taxon>Neoptera</taxon>
        <taxon>Endopterygota</taxon>
        <taxon>Diptera</taxon>
        <taxon>Brachycera</taxon>
        <taxon>Muscomorpha</taxon>
        <taxon>Tephritoidea</taxon>
        <taxon>Tephritidae</taxon>
        <taxon>Ceratitis</taxon>
        <taxon>Ceratitis</taxon>
    </lineage>
</organism>
<name>A0A811U545_CERCA</name>
<protein>
    <submittedName>
        <fullName evidence="1">(Mediterranean fruit fly) hypothetical protein</fullName>
    </submittedName>
</protein>
<proteinExistence type="predicted"/>
<dbReference type="Proteomes" id="UP000606786">
    <property type="component" value="Unassembled WGS sequence"/>
</dbReference>
<evidence type="ECO:0000313" key="2">
    <source>
        <dbReference type="Proteomes" id="UP000606786"/>
    </source>
</evidence>
<gene>
    <name evidence="1" type="ORF">CCAP1982_LOCUS2373</name>
</gene>
<evidence type="ECO:0000313" key="1">
    <source>
        <dbReference type="EMBL" id="CAD6993560.1"/>
    </source>
</evidence>
<keyword evidence="2" id="KW-1185">Reference proteome</keyword>
<comment type="caution">
    <text evidence="1">The sequence shown here is derived from an EMBL/GenBank/DDBJ whole genome shotgun (WGS) entry which is preliminary data.</text>
</comment>
<dbReference type="AlphaFoldDB" id="A0A811U545"/>
<reference evidence="1" key="1">
    <citation type="submission" date="2020-11" db="EMBL/GenBank/DDBJ databases">
        <authorList>
            <person name="Whitehead M."/>
        </authorList>
    </citation>
    <scope>NUCLEOTIDE SEQUENCE</scope>
    <source>
        <strain evidence="1">EGII</strain>
    </source>
</reference>